<sequence>MGIDPSKHLFAEFLVGYHDAGLGRDVRLVLWRKCCLSCYYPSDLAYLYIFLELLLIVQVEAMMPSRTAPKKEKTIESEMGVCVTYCHTGQGCEQPPGTRHGRCATSWRTHRVVHDPLRMTQSSLESKIKRLGPIVDKRGGTHGCMMTTSFRGFRGRPNTSDVPATPPYGMFHGPDTFGSSIPPPSIPTRVQMPHDPHTPVPFQYSAVPLHVSHPSVSSSLAHHPDASYVHDIHQYRIPMSLGVQYPSLDFYDFLVGVTGDSLLYQQGYYDTSEQMSSYALRSRDVQGGQGDDTTVQAGENDQGLDVGEGWDDQGKEEEEEGDQEEEEGSKDRGGVHISSLGHSGRVRELIERAKRLVKICKSGMIDDSQYSGERADPLKMFKMRLQGHRGHQELVFLFFCNGINYVTIMIQECYILRLQGHHAALTSYTPSDPDTWIYLYFSMFVGPISPCSVPKIPSIQHFVMMGQKNGTVALSDYRMRALWYDAVGHCVHADHMRIVMPPYGCHPSYMPWYT</sequence>
<reference evidence="2" key="1">
    <citation type="journal article" date="2023" name="Nat. Plants">
        <title>Single-cell RNA sequencing provides a high-resolution roadmap for understanding the multicellular compartmentation of specialized metabolism.</title>
        <authorList>
            <person name="Sun S."/>
            <person name="Shen X."/>
            <person name="Li Y."/>
            <person name="Li Y."/>
            <person name="Wang S."/>
            <person name="Li R."/>
            <person name="Zhang H."/>
            <person name="Shen G."/>
            <person name="Guo B."/>
            <person name="Wei J."/>
            <person name="Xu J."/>
            <person name="St-Pierre B."/>
            <person name="Chen S."/>
            <person name="Sun C."/>
        </authorList>
    </citation>
    <scope>NUCLEOTIDE SEQUENCE [LARGE SCALE GENOMIC DNA]</scope>
</reference>
<name>A0ACC0B4J6_CATRO</name>
<comment type="caution">
    <text evidence="1">The sequence shown here is derived from an EMBL/GenBank/DDBJ whole genome shotgun (WGS) entry which is preliminary data.</text>
</comment>
<keyword evidence="2" id="KW-1185">Reference proteome</keyword>
<dbReference type="EMBL" id="CM044704">
    <property type="protein sequence ID" value="KAI5667580.1"/>
    <property type="molecule type" value="Genomic_DNA"/>
</dbReference>
<proteinExistence type="predicted"/>
<accession>A0ACC0B4J6</accession>
<evidence type="ECO:0000313" key="2">
    <source>
        <dbReference type="Proteomes" id="UP001060085"/>
    </source>
</evidence>
<protein>
    <submittedName>
        <fullName evidence="1">Uncharacterized protein</fullName>
    </submittedName>
</protein>
<dbReference type="Proteomes" id="UP001060085">
    <property type="component" value="Linkage Group LG04"/>
</dbReference>
<evidence type="ECO:0000313" key="1">
    <source>
        <dbReference type="EMBL" id="KAI5667580.1"/>
    </source>
</evidence>
<organism evidence="1 2">
    <name type="scientific">Catharanthus roseus</name>
    <name type="common">Madagascar periwinkle</name>
    <name type="synonym">Vinca rosea</name>
    <dbReference type="NCBI Taxonomy" id="4058"/>
    <lineage>
        <taxon>Eukaryota</taxon>
        <taxon>Viridiplantae</taxon>
        <taxon>Streptophyta</taxon>
        <taxon>Embryophyta</taxon>
        <taxon>Tracheophyta</taxon>
        <taxon>Spermatophyta</taxon>
        <taxon>Magnoliopsida</taxon>
        <taxon>eudicotyledons</taxon>
        <taxon>Gunneridae</taxon>
        <taxon>Pentapetalae</taxon>
        <taxon>asterids</taxon>
        <taxon>lamiids</taxon>
        <taxon>Gentianales</taxon>
        <taxon>Apocynaceae</taxon>
        <taxon>Rauvolfioideae</taxon>
        <taxon>Vinceae</taxon>
        <taxon>Catharanthinae</taxon>
        <taxon>Catharanthus</taxon>
    </lineage>
</organism>
<gene>
    <name evidence="1" type="ORF">M9H77_17433</name>
</gene>